<dbReference type="PROSITE" id="PS51371">
    <property type="entry name" value="CBS"/>
    <property type="match status" value="1"/>
</dbReference>
<evidence type="ECO:0000256" key="10">
    <source>
        <dbReference type="SAM" id="Phobius"/>
    </source>
</evidence>
<dbReference type="PROSITE" id="PS51846">
    <property type="entry name" value="CNNM"/>
    <property type="match status" value="1"/>
</dbReference>
<evidence type="ECO:0000256" key="7">
    <source>
        <dbReference type="PROSITE-ProRule" id="PRU00703"/>
    </source>
</evidence>
<dbReference type="SUPFAM" id="SSF54631">
    <property type="entry name" value="CBS-domain pair"/>
    <property type="match status" value="1"/>
</dbReference>
<dbReference type="Pfam" id="PF00571">
    <property type="entry name" value="CBS"/>
    <property type="match status" value="1"/>
</dbReference>
<evidence type="ECO:0000256" key="3">
    <source>
        <dbReference type="ARBA" id="ARBA00022692"/>
    </source>
</evidence>
<feature type="transmembrane region" description="Helical" evidence="10">
    <location>
        <begin position="55"/>
        <end position="77"/>
    </location>
</feature>
<dbReference type="CDD" id="cd04590">
    <property type="entry name" value="CBS_pair_CorC_HlyC_assoc"/>
    <property type="match status" value="1"/>
</dbReference>
<evidence type="ECO:0000313" key="13">
    <source>
        <dbReference type="EMBL" id="KLL13012.1"/>
    </source>
</evidence>
<evidence type="ECO:0000259" key="11">
    <source>
        <dbReference type="PROSITE" id="PS51371"/>
    </source>
</evidence>
<feature type="domain" description="CBS" evidence="11">
    <location>
        <begin position="220"/>
        <end position="286"/>
    </location>
</feature>
<protein>
    <submittedName>
        <fullName evidence="13">Membrane protein</fullName>
    </submittedName>
</protein>
<dbReference type="Pfam" id="PF01595">
    <property type="entry name" value="CNNM"/>
    <property type="match status" value="1"/>
</dbReference>
<dbReference type="InterPro" id="IPR051676">
    <property type="entry name" value="UPF0053_domain"/>
</dbReference>
<comment type="subcellular location">
    <subcellularLocation>
        <location evidence="1">Cell membrane</location>
        <topology evidence="1">Multi-pass membrane protein</topology>
    </subcellularLocation>
</comment>
<feature type="transmembrane region" description="Helical" evidence="10">
    <location>
        <begin position="97"/>
        <end position="118"/>
    </location>
</feature>
<evidence type="ECO:0000256" key="4">
    <source>
        <dbReference type="ARBA" id="ARBA00022737"/>
    </source>
</evidence>
<organism evidence="13 14">
    <name type="scientific">Protofrankia coriariae</name>
    <dbReference type="NCBI Taxonomy" id="1562887"/>
    <lineage>
        <taxon>Bacteria</taxon>
        <taxon>Bacillati</taxon>
        <taxon>Actinomycetota</taxon>
        <taxon>Actinomycetes</taxon>
        <taxon>Frankiales</taxon>
        <taxon>Frankiaceae</taxon>
        <taxon>Protofrankia</taxon>
    </lineage>
</organism>
<keyword evidence="4" id="KW-0677">Repeat</keyword>
<dbReference type="Proteomes" id="UP000035425">
    <property type="component" value="Unassembled WGS sequence"/>
</dbReference>
<evidence type="ECO:0000256" key="9">
    <source>
        <dbReference type="SAM" id="MobiDB-lite"/>
    </source>
</evidence>
<evidence type="ECO:0000313" key="14">
    <source>
        <dbReference type="Proteomes" id="UP000035425"/>
    </source>
</evidence>
<evidence type="ECO:0000259" key="12">
    <source>
        <dbReference type="PROSITE" id="PS51846"/>
    </source>
</evidence>
<dbReference type="Gene3D" id="3.10.580.10">
    <property type="entry name" value="CBS-domain"/>
    <property type="match status" value="1"/>
</dbReference>
<dbReference type="EMBL" id="JWIO01000001">
    <property type="protein sequence ID" value="KLL13012.1"/>
    <property type="molecule type" value="Genomic_DNA"/>
</dbReference>
<keyword evidence="7" id="KW-0129">CBS domain</keyword>
<gene>
    <name evidence="13" type="ORF">FrCorBMG51_00185</name>
</gene>
<dbReference type="PANTHER" id="PTHR43099:SF5">
    <property type="entry name" value="HLYC_CORC FAMILY TRANSPORTER"/>
    <property type="match status" value="1"/>
</dbReference>
<keyword evidence="3 8" id="KW-0812">Transmembrane</keyword>
<dbReference type="InterPro" id="IPR046342">
    <property type="entry name" value="CBS_dom_sf"/>
</dbReference>
<dbReference type="InterPro" id="IPR044751">
    <property type="entry name" value="Ion_transp-like_CBS"/>
</dbReference>
<evidence type="ECO:0000256" key="6">
    <source>
        <dbReference type="ARBA" id="ARBA00023136"/>
    </source>
</evidence>
<name>A0ABR5F8L3_9ACTN</name>
<dbReference type="PANTHER" id="PTHR43099">
    <property type="entry name" value="UPF0053 PROTEIN YRKA"/>
    <property type="match status" value="1"/>
</dbReference>
<proteinExistence type="predicted"/>
<feature type="domain" description="CNNM transmembrane" evidence="12">
    <location>
        <begin position="1"/>
        <end position="204"/>
    </location>
</feature>
<evidence type="ECO:0000256" key="1">
    <source>
        <dbReference type="ARBA" id="ARBA00004651"/>
    </source>
</evidence>
<reference evidence="13 14" key="1">
    <citation type="submission" date="2014-12" db="EMBL/GenBank/DDBJ databases">
        <title>Frankia sp. BMG5.1 draft genome.</title>
        <authorList>
            <person name="Gtari M."/>
            <person name="Ghodhbane-Gtari F."/>
            <person name="Nouioui I."/>
            <person name="Ktari A."/>
            <person name="Hezbri K."/>
            <person name="Mimouni W."/>
            <person name="Sbissi I."/>
            <person name="Ayari A."/>
            <person name="Yamanaka T."/>
            <person name="Normand P."/>
            <person name="Tisa L.S."/>
            <person name="Boudabous A."/>
        </authorList>
    </citation>
    <scope>NUCLEOTIDE SEQUENCE [LARGE SCALE GENOMIC DNA]</scope>
    <source>
        <strain evidence="13 14">BMG5.1</strain>
    </source>
</reference>
<keyword evidence="2" id="KW-1003">Cell membrane</keyword>
<keyword evidence="6 8" id="KW-0472">Membrane</keyword>
<sequence>MTLLYLVGAIFLLAGNAFFVGAEFAVISVRRDQMEPYAAEGDHQARSVLTAIENLSLMLAASQLGITICSLGLGAVAEPAIAHLIEGGLDGLGVPSGFHHPIGFALALLIVVCLHIVLGEMVPKNIALAGPEKTARWLAPPLLRFAGLTRPLIVFLNAVANRCVRLVRVHPVDELSTAYTPDQLAVMIAESRQQGLLEDTEHELLTGALELSERTAGTIMIPVVEIVTVPWSVTASELERLVAGTGFSRFPVRAADGDVPAGPGPVIVGFVHAKDVIGIHGDARDEPLPPRRLRPMVEIRADLPLDEVLRLMQRSGCHLGRIPGPNGTTRGVIALEDVVEEFVGEIEDASHRPGVGENLPYDSGFHLQARKP</sequence>
<evidence type="ECO:0000256" key="5">
    <source>
        <dbReference type="ARBA" id="ARBA00022989"/>
    </source>
</evidence>
<keyword evidence="14" id="KW-1185">Reference proteome</keyword>
<feature type="transmembrane region" description="Helical" evidence="10">
    <location>
        <begin position="6"/>
        <end position="27"/>
    </location>
</feature>
<dbReference type="InterPro" id="IPR000644">
    <property type="entry name" value="CBS_dom"/>
</dbReference>
<evidence type="ECO:0000256" key="2">
    <source>
        <dbReference type="ARBA" id="ARBA00022475"/>
    </source>
</evidence>
<evidence type="ECO:0000256" key="8">
    <source>
        <dbReference type="PROSITE-ProRule" id="PRU01193"/>
    </source>
</evidence>
<feature type="region of interest" description="Disordered" evidence="9">
    <location>
        <begin position="349"/>
        <end position="372"/>
    </location>
</feature>
<accession>A0ABR5F8L3</accession>
<dbReference type="RefSeq" id="WP_047221141.1">
    <property type="nucleotide sequence ID" value="NZ_JWIO01000001.1"/>
</dbReference>
<keyword evidence="5 8" id="KW-1133">Transmembrane helix</keyword>
<comment type="caution">
    <text evidence="13">The sequence shown here is derived from an EMBL/GenBank/DDBJ whole genome shotgun (WGS) entry which is preliminary data.</text>
</comment>
<dbReference type="InterPro" id="IPR002550">
    <property type="entry name" value="CNNM"/>
</dbReference>